<comment type="catalytic activity">
    <reaction evidence="4">
        <text>a (3S)-3-hydroxyacyl-CoA = a (2E)-enoyl-CoA + H2O</text>
        <dbReference type="Rhea" id="RHEA:16105"/>
        <dbReference type="ChEBI" id="CHEBI:15377"/>
        <dbReference type="ChEBI" id="CHEBI:57318"/>
        <dbReference type="ChEBI" id="CHEBI:58856"/>
        <dbReference type="EC" id="4.2.1.17"/>
    </reaction>
</comment>
<evidence type="ECO:0000256" key="1">
    <source>
        <dbReference type="ARBA" id="ARBA00002994"/>
    </source>
</evidence>
<dbReference type="InterPro" id="IPR029045">
    <property type="entry name" value="ClpP/crotonase-like_dom_sf"/>
</dbReference>
<keyword evidence="3" id="KW-0276">Fatty acid metabolism</keyword>
<evidence type="ECO:0000256" key="3">
    <source>
        <dbReference type="ARBA" id="ARBA00022832"/>
    </source>
</evidence>
<evidence type="ECO:0000256" key="4">
    <source>
        <dbReference type="ARBA" id="ARBA00023709"/>
    </source>
</evidence>
<name>A0ABV9PSH2_9ACTN</name>
<dbReference type="SUPFAM" id="SSF52096">
    <property type="entry name" value="ClpP/crotonase"/>
    <property type="match status" value="1"/>
</dbReference>
<dbReference type="Gene3D" id="3.90.226.10">
    <property type="entry name" value="2-enoyl-CoA Hydratase, Chain A, domain 1"/>
    <property type="match status" value="1"/>
</dbReference>
<dbReference type="Proteomes" id="UP001595836">
    <property type="component" value="Unassembled WGS sequence"/>
</dbReference>
<comment type="similarity">
    <text evidence="2 6">Belongs to the enoyl-CoA hydratase/isomerase family.</text>
</comment>
<evidence type="ECO:0000256" key="2">
    <source>
        <dbReference type="ARBA" id="ARBA00005254"/>
    </source>
</evidence>
<comment type="function">
    <text evidence="1">Could possibly oxidize fatty acids using specific components.</text>
</comment>
<evidence type="ECO:0000313" key="8">
    <source>
        <dbReference type="Proteomes" id="UP001595836"/>
    </source>
</evidence>
<evidence type="ECO:0000256" key="5">
    <source>
        <dbReference type="ARBA" id="ARBA00023717"/>
    </source>
</evidence>
<evidence type="ECO:0000313" key="7">
    <source>
        <dbReference type="EMBL" id="MFC4755885.1"/>
    </source>
</evidence>
<dbReference type="InterPro" id="IPR018376">
    <property type="entry name" value="Enoyl-CoA_hyd/isom_CS"/>
</dbReference>
<dbReference type="PANTHER" id="PTHR11941">
    <property type="entry name" value="ENOYL-COA HYDRATASE-RELATED"/>
    <property type="match status" value="1"/>
</dbReference>
<dbReference type="InterPro" id="IPR001753">
    <property type="entry name" value="Enoyl-CoA_hydra/iso"/>
</dbReference>
<comment type="caution">
    <text evidence="7">The sequence shown here is derived from an EMBL/GenBank/DDBJ whole genome shotgun (WGS) entry which is preliminary data.</text>
</comment>
<keyword evidence="8" id="KW-1185">Reference proteome</keyword>
<protein>
    <submittedName>
        <fullName evidence="7">Enoyl-CoA hydratase/isomerase family protein</fullName>
    </submittedName>
</protein>
<dbReference type="PANTHER" id="PTHR11941:SF54">
    <property type="entry name" value="ENOYL-COA HYDRATASE, MITOCHONDRIAL"/>
    <property type="match status" value="1"/>
</dbReference>
<dbReference type="EMBL" id="JBHSHP010000054">
    <property type="protein sequence ID" value="MFC4755885.1"/>
    <property type="molecule type" value="Genomic_DNA"/>
</dbReference>
<dbReference type="RefSeq" id="WP_344995337.1">
    <property type="nucleotide sequence ID" value="NZ_BAABCD010000051.1"/>
</dbReference>
<organism evidence="7 8">
    <name type="scientific">Dietzia aurantiaca</name>
    <dbReference type="NCBI Taxonomy" id="983873"/>
    <lineage>
        <taxon>Bacteria</taxon>
        <taxon>Bacillati</taxon>
        <taxon>Actinomycetota</taxon>
        <taxon>Actinomycetes</taxon>
        <taxon>Mycobacteriales</taxon>
        <taxon>Dietziaceae</taxon>
        <taxon>Dietzia</taxon>
    </lineage>
</organism>
<sequence>MLTSQRALTNVQLEDGIVWITLSNGPVNALSSELLEELTAVLDDLAASNSVDVAVLSSAFEVFSAGVDLKAMKLLSNDDRMDYFRRVGGLLSRLQSVPFWTVALVEGKAIGAGADLSLACDFVFAANDATWRFPGYRKGLRLGVKRLVARVGPSRAFRLMALDKEMCRDEAVAWGAVFEYLNQEELAAAAKSLSDCHGSPADSRLQMFGDDNIVGATEVLEKSLSERVVARFN</sequence>
<dbReference type="Pfam" id="PF00378">
    <property type="entry name" value="ECH_1"/>
    <property type="match status" value="1"/>
</dbReference>
<keyword evidence="3" id="KW-0443">Lipid metabolism</keyword>
<evidence type="ECO:0000256" key="6">
    <source>
        <dbReference type="RuleBase" id="RU003707"/>
    </source>
</evidence>
<comment type="catalytic activity">
    <reaction evidence="5">
        <text>a 4-saturated-(3S)-3-hydroxyacyl-CoA = a (3E)-enoyl-CoA + H2O</text>
        <dbReference type="Rhea" id="RHEA:20724"/>
        <dbReference type="ChEBI" id="CHEBI:15377"/>
        <dbReference type="ChEBI" id="CHEBI:58521"/>
        <dbReference type="ChEBI" id="CHEBI:137480"/>
        <dbReference type="EC" id="4.2.1.17"/>
    </reaction>
</comment>
<dbReference type="CDD" id="cd06558">
    <property type="entry name" value="crotonase-like"/>
    <property type="match status" value="1"/>
</dbReference>
<reference evidence="8" key="1">
    <citation type="journal article" date="2019" name="Int. J. Syst. Evol. Microbiol.">
        <title>The Global Catalogue of Microorganisms (GCM) 10K type strain sequencing project: providing services to taxonomists for standard genome sequencing and annotation.</title>
        <authorList>
            <consortium name="The Broad Institute Genomics Platform"/>
            <consortium name="The Broad Institute Genome Sequencing Center for Infectious Disease"/>
            <person name="Wu L."/>
            <person name="Ma J."/>
        </authorList>
    </citation>
    <scope>NUCLEOTIDE SEQUENCE [LARGE SCALE GENOMIC DNA]</scope>
    <source>
        <strain evidence="8">JCM 11882</strain>
    </source>
</reference>
<accession>A0ABV9PSH2</accession>
<gene>
    <name evidence="7" type="ORF">ACFO7U_14010</name>
</gene>
<dbReference type="PROSITE" id="PS00166">
    <property type="entry name" value="ENOYL_COA_HYDRATASE"/>
    <property type="match status" value="1"/>
</dbReference>
<proteinExistence type="inferred from homology"/>